<dbReference type="RefSeq" id="WP_016787067.1">
    <property type="nucleotide sequence ID" value="NZ_CAWNSC010000002.1"/>
</dbReference>
<gene>
    <name evidence="1" type="ORF">L8R85_18185</name>
</gene>
<accession>A0AA43K4Z5</accession>
<proteinExistence type="predicted"/>
<organism evidence="1 2">
    <name type="scientific">Vibrio splendidus</name>
    <dbReference type="NCBI Taxonomy" id="29497"/>
    <lineage>
        <taxon>Bacteria</taxon>
        <taxon>Pseudomonadati</taxon>
        <taxon>Pseudomonadota</taxon>
        <taxon>Gammaproteobacteria</taxon>
        <taxon>Vibrionales</taxon>
        <taxon>Vibrionaceae</taxon>
        <taxon>Vibrio</taxon>
    </lineage>
</organism>
<evidence type="ECO:0000313" key="2">
    <source>
        <dbReference type="Proteomes" id="UP001159663"/>
    </source>
</evidence>
<dbReference type="EMBL" id="JAKMYX010000080">
    <property type="protein sequence ID" value="MDH5922958.1"/>
    <property type="molecule type" value="Genomic_DNA"/>
</dbReference>
<reference evidence="1" key="1">
    <citation type="submission" date="2022-01" db="EMBL/GenBank/DDBJ databases">
        <title>Vibrio aestuarianus Clade A and Clade B isolates are associated with Pacific oyster (Crassostrea gigas) disease outbreaks across Ireland.</title>
        <authorList>
            <person name="Coyle N."/>
            <person name="O'Toole C."/>
            <person name="Thomas J.C.L."/>
            <person name="Ryder D."/>
            <person name="Cheslett D."/>
            <person name="Feist S."/>
            <person name="Bean T."/>
            <person name="Joseph A."/>
            <person name="Waina A."/>
            <person name="Feil E."/>
            <person name="Verner-Jeffreys D.W."/>
        </authorList>
    </citation>
    <scope>NUCLEOTIDE SEQUENCE</scope>
    <source>
        <strain evidence="1">S/17/14 A</strain>
    </source>
</reference>
<sequence length="58" mass="6409">MKVSVYIDQVLFNQALRAAKDSGLTPSQTIAHWAAMGQFMETKSLGSLRLIQSGQKKK</sequence>
<dbReference type="AlphaFoldDB" id="A0AA43K4Z5"/>
<dbReference type="Proteomes" id="UP001159663">
    <property type="component" value="Unassembled WGS sequence"/>
</dbReference>
<comment type="caution">
    <text evidence="1">The sequence shown here is derived from an EMBL/GenBank/DDBJ whole genome shotgun (WGS) entry which is preliminary data.</text>
</comment>
<protein>
    <submittedName>
        <fullName evidence="1">Uncharacterized protein</fullName>
    </submittedName>
</protein>
<name>A0AA43K4Z5_VIBSP</name>
<evidence type="ECO:0000313" key="1">
    <source>
        <dbReference type="EMBL" id="MDH5922958.1"/>
    </source>
</evidence>